<evidence type="ECO:0000313" key="3">
    <source>
        <dbReference type="Proteomes" id="UP000230233"/>
    </source>
</evidence>
<dbReference type="AlphaFoldDB" id="A0A2G5UY73"/>
<name>A0A2G5UY73_9PELO</name>
<comment type="caution">
    <text evidence="2">The sequence shown here is derived from an EMBL/GenBank/DDBJ whole genome shotgun (WGS) entry which is preliminary data.</text>
</comment>
<dbReference type="PANTHER" id="PTHR43658">
    <property type="entry name" value="SHORT-CHAIN DEHYDROGENASE/REDUCTASE"/>
    <property type="match status" value="1"/>
</dbReference>
<dbReference type="InterPro" id="IPR002347">
    <property type="entry name" value="SDR_fam"/>
</dbReference>
<dbReference type="STRING" id="1611254.A0A2G5UY73"/>
<dbReference type="Gene3D" id="3.40.50.720">
    <property type="entry name" value="NAD(P)-binding Rossmann-like Domain"/>
    <property type="match status" value="1"/>
</dbReference>
<accession>A0A2G5UY73</accession>
<dbReference type="SUPFAM" id="SSF51735">
    <property type="entry name" value="NAD(P)-binding Rossmann-fold domains"/>
    <property type="match status" value="1"/>
</dbReference>
<gene>
    <name evidence="2" type="primary">Cnig_chr_II.g4830</name>
    <name evidence="2" type="ORF">B9Z55_004830</name>
</gene>
<dbReference type="PRINTS" id="PR00081">
    <property type="entry name" value="GDHRDH"/>
</dbReference>
<sequence>MAFCKNPEKFFPVLTSPVLRDGSFKVILTNFHEILRFLNSMITGKLALVTGGGTGIGKAIASTLAHLGASVAIASRNMEKLQLTASDIQKNTGGICEPFEMNIRDPEMVSKAFDQIQQKFGKDPDVLVNNAAGNFIMATERLSANAYGTIIDIVLKGTMNVTTELGRRCIKNKTGAAITSITANYARAGGPFVVPSAISKAGVETMTKSLATEWSKYGLRFNAVSPGPIPTKGAFGRLFTGEMGDAEDLIRTRNPAGRSGTPEEVANLVAFVSSDHMSFLNGVIIDLDGGQQHMHHGSHMGEFLHEMDQKAWDETENLIRGRTGKEKP</sequence>
<keyword evidence="3" id="KW-1185">Reference proteome</keyword>
<dbReference type="GO" id="GO:0006635">
    <property type="term" value="P:fatty acid beta-oxidation"/>
    <property type="evidence" value="ECO:0007669"/>
    <property type="project" value="TreeGrafter"/>
</dbReference>
<proteinExistence type="predicted"/>
<keyword evidence="1" id="KW-0560">Oxidoreductase</keyword>
<dbReference type="GO" id="GO:0008670">
    <property type="term" value="F:2,4-dienoyl-CoA reductase (NADPH) activity"/>
    <property type="evidence" value="ECO:0007669"/>
    <property type="project" value="TreeGrafter"/>
</dbReference>
<dbReference type="PANTHER" id="PTHR43658:SF8">
    <property type="entry name" value="17-BETA-HYDROXYSTEROID DEHYDROGENASE 14-RELATED"/>
    <property type="match status" value="1"/>
</dbReference>
<dbReference type="GO" id="GO:0005739">
    <property type="term" value="C:mitochondrion"/>
    <property type="evidence" value="ECO:0007669"/>
    <property type="project" value="TreeGrafter"/>
</dbReference>
<organism evidence="2 3">
    <name type="scientific">Caenorhabditis nigoni</name>
    <dbReference type="NCBI Taxonomy" id="1611254"/>
    <lineage>
        <taxon>Eukaryota</taxon>
        <taxon>Metazoa</taxon>
        <taxon>Ecdysozoa</taxon>
        <taxon>Nematoda</taxon>
        <taxon>Chromadorea</taxon>
        <taxon>Rhabditida</taxon>
        <taxon>Rhabditina</taxon>
        <taxon>Rhabditomorpha</taxon>
        <taxon>Rhabditoidea</taxon>
        <taxon>Rhabditidae</taxon>
        <taxon>Peloderinae</taxon>
        <taxon>Caenorhabditis</taxon>
    </lineage>
</organism>
<dbReference type="OrthoDB" id="1888931at2759"/>
<reference evidence="3" key="1">
    <citation type="submission" date="2017-10" db="EMBL/GenBank/DDBJ databases">
        <title>Rapid genome shrinkage in a self-fertile nematode reveals novel sperm competition proteins.</title>
        <authorList>
            <person name="Yin D."/>
            <person name="Schwarz E.M."/>
            <person name="Thomas C.G."/>
            <person name="Felde R.L."/>
            <person name="Korf I.F."/>
            <person name="Cutter A.D."/>
            <person name="Schartner C.M."/>
            <person name="Ralston E.J."/>
            <person name="Meyer B.J."/>
            <person name="Haag E.S."/>
        </authorList>
    </citation>
    <scope>NUCLEOTIDE SEQUENCE [LARGE SCALE GENOMIC DNA]</scope>
    <source>
        <strain evidence="3">JU1422</strain>
    </source>
</reference>
<dbReference type="CDD" id="cd05369">
    <property type="entry name" value="TER_DECR_SDR_a"/>
    <property type="match status" value="1"/>
</dbReference>
<evidence type="ECO:0000256" key="1">
    <source>
        <dbReference type="ARBA" id="ARBA00023002"/>
    </source>
</evidence>
<protein>
    <submittedName>
        <fullName evidence="2">Uncharacterized protein</fullName>
    </submittedName>
</protein>
<evidence type="ECO:0000313" key="2">
    <source>
        <dbReference type="EMBL" id="PIC44475.1"/>
    </source>
</evidence>
<dbReference type="Pfam" id="PF13561">
    <property type="entry name" value="adh_short_C2"/>
    <property type="match status" value="1"/>
</dbReference>
<dbReference type="Proteomes" id="UP000230233">
    <property type="component" value="Chromosome II"/>
</dbReference>
<dbReference type="InterPro" id="IPR036291">
    <property type="entry name" value="NAD(P)-bd_dom_sf"/>
</dbReference>
<dbReference type="EMBL" id="PDUG01000002">
    <property type="protein sequence ID" value="PIC44475.1"/>
    <property type="molecule type" value="Genomic_DNA"/>
</dbReference>